<dbReference type="Proteomes" id="UP000468650">
    <property type="component" value="Unassembled WGS sequence"/>
</dbReference>
<evidence type="ECO:0000313" key="2">
    <source>
        <dbReference type="EMBL" id="KAB2810270.1"/>
    </source>
</evidence>
<evidence type="ECO:0000259" key="1">
    <source>
        <dbReference type="Pfam" id="PF13649"/>
    </source>
</evidence>
<sequence length="237" mass="26922">MKDTDLFGRAMRDYHTGLGLHKLRVRTQVVDWEDLPVSHFFRTWDDFPELEQEAIDRCRGRVLDMGAGAGAHALELQAKGHAVTAVDNSIGAVDVMRSRGVKTATCANWQDFKDAYYDTVLLLMNGIGLSGTLQGLAEFTDKWDEWLNPDGQVLFESTDIAYVYKFPEGSNPLELEPYYGEQTYRMKYDGTEVLFPWLFADAKSLQVELQKLGWSMDILYDDGNGSFLVRSKRLKSL</sequence>
<dbReference type="OrthoDB" id="1143568at2"/>
<keyword evidence="3" id="KW-1185">Reference proteome</keyword>
<evidence type="ECO:0000313" key="3">
    <source>
        <dbReference type="Proteomes" id="UP000468650"/>
    </source>
</evidence>
<dbReference type="RefSeq" id="WP_151667059.1">
    <property type="nucleotide sequence ID" value="NZ_WBVO01000004.1"/>
</dbReference>
<dbReference type="SUPFAM" id="SSF53335">
    <property type="entry name" value="S-adenosyl-L-methionine-dependent methyltransferases"/>
    <property type="match status" value="1"/>
</dbReference>
<dbReference type="CDD" id="cd02440">
    <property type="entry name" value="AdoMet_MTases"/>
    <property type="match status" value="1"/>
</dbReference>
<accession>A0A6N6RKJ8</accession>
<keyword evidence="2" id="KW-0489">Methyltransferase</keyword>
<dbReference type="AlphaFoldDB" id="A0A6N6RKJ8"/>
<reference evidence="2 3" key="1">
    <citation type="submission" date="2019-09" db="EMBL/GenBank/DDBJ databases">
        <title>Genomes of family Cryomorphaceae.</title>
        <authorList>
            <person name="Bowman J.P."/>
        </authorList>
    </citation>
    <scope>NUCLEOTIDE SEQUENCE [LARGE SCALE GENOMIC DNA]</scope>
    <source>
        <strain evidence="2 3">LMG 25704</strain>
    </source>
</reference>
<feature type="domain" description="Methyltransferase" evidence="1">
    <location>
        <begin position="62"/>
        <end position="151"/>
    </location>
</feature>
<dbReference type="InterPro" id="IPR041698">
    <property type="entry name" value="Methyltransf_25"/>
</dbReference>
<dbReference type="EMBL" id="WBVO01000004">
    <property type="protein sequence ID" value="KAB2810270.1"/>
    <property type="molecule type" value="Genomic_DNA"/>
</dbReference>
<dbReference type="GO" id="GO:0008168">
    <property type="term" value="F:methyltransferase activity"/>
    <property type="evidence" value="ECO:0007669"/>
    <property type="project" value="UniProtKB-KW"/>
</dbReference>
<gene>
    <name evidence="2" type="ORF">F8C67_06710</name>
</gene>
<organism evidence="2 3">
    <name type="scientific">Phaeocystidibacter luteus</name>
    <dbReference type="NCBI Taxonomy" id="911197"/>
    <lineage>
        <taxon>Bacteria</taxon>
        <taxon>Pseudomonadati</taxon>
        <taxon>Bacteroidota</taxon>
        <taxon>Flavobacteriia</taxon>
        <taxon>Flavobacteriales</taxon>
        <taxon>Phaeocystidibacteraceae</taxon>
        <taxon>Phaeocystidibacter</taxon>
    </lineage>
</organism>
<name>A0A6N6RKJ8_9FLAO</name>
<dbReference type="GO" id="GO:0032259">
    <property type="term" value="P:methylation"/>
    <property type="evidence" value="ECO:0007669"/>
    <property type="project" value="UniProtKB-KW"/>
</dbReference>
<proteinExistence type="predicted"/>
<dbReference type="InterPro" id="IPR029063">
    <property type="entry name" value="SAM-dependent_MTases_sf"/>
</dbReference>
<protein>
    <submittedName>
        <fullName evidence="2">Class I SAM-dependent methyltransferase</fullName>
    </submittedName>
</protein>
<comment type="caution">
    <text evidence="2">The sequence shown here is derived from an EMBL/GenBank/DDBJ whole genome shotgun (WGS) entry which is preliminary data.</text>
</comment>
<dbReference type="Pfam" id="PF13649">
    <property type="entry name" value="Methyltransf_25"/>
    <property type="match status" value="1"/>
</dbReference>
<dbReference type="Gene3D" id="3.40.50.150">
    <property type="entry name" value="Vaccinia Virus protein VP39"/>
    <property type="match status" value="1"/>
</dbReference>
<keyword evidence="2" id="KW-0808">Transferase</keyword>